<evidence type="ECO:0000256" key="1">
    <source>
        <dbReference type="SAM" id="SignalP"/>
    </source>
</evidence>
<keyword evidence="1" id="KW-0732">Signal</keyword>
<name>A0A1W0WAG8_HYPEX</name>
<organism evidence="2 3">
    <name type="scientific">Hypsibius exemplaris</name>
    <name type="common">Freshwater tardigrade</name>
    <dbReference type="NCBI Taxonomy" id="2072580"/>
    <lineage>
        <taxon>Eukaryota</taxon>
        <taxon>Metazoa</taxon>
        <taxon>Ecdysozoa</taxon>
        <taxon>Tardigrada</taxon>
        <taxon>Eutardigrada</taxon>
        <taxon>Parachela</taxon>
        <taxon>Hypsibioidea</taxon>
        <taxon>Hypsibiidae</taxon>
        <taxon>Hypsibius</taxon>
    </lineage>
</organism>
<dbReference type="Gene3D" id="3.80.10.10">
    <property type="entry name" value="Ribonuclease Inhibitor"/>
    <property type="match status" value="1"/>
</dbReference>
<proteinExistence type="predicted"/>
<dbReference type="SUPFAM" id="SSF52058">
    <property type="entry name" value="L domain-like"/>
    <property type="match status" value="1"/>
</dbReference>
<gene>
    <name evidence="2" type="ORF">BV898_13584</name>
</gene>
<keyword evidence="3" id="KW-1185">Reference proteome</keyword>
<protein>
    <submittedName>
        <fullName evidence="2">Uncharacterized protein</fullName>
    </submittedName>
</protein>
<dbReference type="InterPro" id="IPR032675">
    <property type="entry name" value="LRR_dom_sf"/>
</dbReference>
<evidence type="ECO:0000313" key="3">
    <source>
        <dbReference type="Proteomes" id="UP000192578"/>
    </source>
</evidence>
<evidence type="ECO:0000313" key="2">
    <source>
        <dbReference type="EMBL" id="OQV12167.1"/>
    </source>
</evidence>
<feature type="signal peptide" evidence="1">
    <location>
        <begin position="1"/>
        <end position="22"/>
    </location>
</feature>
<dbReference type="EMBL" id="MTYJ01000152">
    <property type="protein sequence ID" value="OQV12167.1"/>
    <property type="molecule type" value="Genomic_DNA"/>
</dbReference>
<comment type="caution">
    <text evidence="2">The sequence shown here is derived from an EMBL/GenBank/DDBJ whole genome shotgun (WGS) entry which is preliminary data.</text>
</comment>
<dbReference type="Proteomes" id="UP000192578">
    <property type="component" value="Unassembled WGS sequence"/>
</dbReference>
<accession>A0A1W0WAG8</accession>
<sequence>MGDFRSLLVFFVAVLGMPSCLGQAPPVCAVVGDAANKEFICQGGTWPTGIEAALAVDPTAKSLILQNIDLKNLDIIRPLPVLVDLQRLFLRDLRSFDVDGTTRVKLPWDKLKSLNNNRAKLIELEFDRTMVGAIGDVNQHFLQGIPTLETVKFLDSNVTTFGALALQDLNDEAPNNPIKLKHLRIVNDKLLQKFPWESLSVAANSLETLELSGNPELRDVSYTATTALPTPPSLTKLTKLEVTRNSKLAIFPNAIITAVQATAATTLQFENNGNECEQCTHQQDFITWVLNGDQRTLIISCKVAGSDEPRKAGGTAANYFRVNPNCNLTATPPPATTTLATTVKLNDNGQDATAKVATITLFTCLLVSCLLKIK</sequence>
<dbReference type="AlphaFoldDB" id="A0A1W0WAG8"/>
<feature type="chain" id="PRO_5013048655" evidence="1">
    <location>
        <begin position="23"/>
        <end position="374"/>
    </location>
</feature>
<reference evidence="3" key="1">
    <citation type="submission" date="2017-01" db="EMBL/GenBank/DDBJ databases">
        <title>Comparative genomics of anhydrobiosis in the tardigrade Hypsibius dujardini.</title>
        <authorList>
            <person name="Yoshida Y."/>
            <person name="Koutsovoulos G."/>
            <person name="Laetsch D."/>
            <person name="Stevens L."/>
            <person name="Kumar S."/>
            <person name="Horikawa D."/>
            <person name="Ishino K."/>
            <person name="Komine S."/>
            <person name="Tomita M."/>
            <person name="Blaxter M."/>
            <person name="Arakawa K."/>
        </authorList>
    </citation>
    <scope>NUCLEOTIDE SEQUENCE [LARGE SCALE GENOMIC DNA]</scope>
    <source>
        <strain evidence="3">Z151</strain>
    </source>
</reference>